<dbReference type="AlphaFoldDB" id="A0A7X1AXU9"/>
<dbReference type="Proteomes" id="UP000525652">
    <property type="component" value="Unassembled WGS sequence"/>
</dbReference>
<feature type="compositionally biased region" description="Polar residues" evidence="1">
    <location>
        <begin position="148"/>
        <end position="172"/>
    </location>
</feature>
<gene>
    <name evidence="3" type="ORF">H5P30_03340</name>
</gene>
<feature type="chain" id="PRO_5030663661" evidence="2">
    <location>
        <begin position="21"/>
        <end position="172"/>
    </location>
</feature>
<dbReference type="EMBL" id="JACHVA010000038">
    <property type="protein sequence ID" value="MBC2600810.1"/>
    <property type="molecule type" value="Genomic_DNA"/>
</dbReference>
<protein>
    <submittedName>
        <fullName evidence="3">Uncharacterized protein</fullName>
    </submittedName>
</protein>
<sequence>MKSLIIFFITLIFGPFITQSAPSPAVPAPQAILTVEEFALGGVGFGGQSSDGEIVFEQIISRNDNLEQFLQIYAKGNNQSKMYSMVAFYYLDRDLYEHIKANHINRDPAPTLMWAQGCSWETVPCQYIFPRIEEGAYERFIPEELRPPSSNENESDSATSPNSTETESSGMG</sequence>
<reference evidence="3 4" key="1">
    <citation type="submission" date="2020-07" db="EMBL/GenBank/DDBJ databases">
        <authorList>
            <person name="Feng X."/>
        </authorList>
    </citation>
    <scope>NUCLEOTIDE SEQUENCE [LARGE SCALE GENOMIC DNA]</scope>
    <source>
        <strain evidence="3 4">JCM14086</strain>
    </source>
</reference>
<evidence type="ECO:0000256" key="1">
    <source>
        <dbReference type="SAM" id="MobiDB-lite"/>
    </source>
</evidence>
<proteinExistence type="predicted"/>
<organism evidence="3 4">
    <name type="scientific">Puniceicoccus vermicola</name>
    <dbReference type="NCBI Taxonomy" id="388746"/>
    <lineage>
        <taxon>Bacteria</taxon>
        <taxon>Pseudomonadati</taxon>
        <taxon>Verrucomicrobiota</taxon>
        <taxon>Opitutia</taxon>
        <taxon>Puniceicoccales</taxon>
        <taxon>Puniceicoccaceae</taxon>
        <taxon>Puniceicoccus</taxon>
    </lineage>
</organism>
<name>A0A7X1AXU9_9BACT</name>
<evidence type="ECO:0000313" key="4">
    <source>
        <dbReference type="Proteomes" id="UP000525652"/>
    </source>
</evidence>
<feature type="signal peptide" evidence="2">
    <location>
        <begin position="1"/>
        <end position="20"/>
    </location>
</feature>
<evidence type="ECO:0000256" key="2">
    <source>
        <dbReference type="SAM" id="SignalP"/>
    </source>
</evidence>
<comment type="caution">
    <text evidence="3">The sequence shown here is derived from an EMBL/GenBank/DDBJ whole genome shotgun (WGS) entry which is preliminary data.</text>
</comment>
<feature type="region of interest" description="Disordered" evidence="1">
    <location>
        <begin position="141"/>
        <end position="172"/>
    </location>
</feature>
<evidence type="ECO:0000313" key="3">
    <source>
        <dbReference type="EMBL" id="MBC2600810.1"/>
    </source>
</evidence>
<keyword evidence="4" id="KW-1185">Reference proteome</keyword>
<keyword evidence="2" id="KW-0732">Signal</keyword>
<accession>A0A7X1AXU9</accession>
<dbReference type="RefSeq" id="WP_185691548.1">
    <property type="nucleotide sequence ID" value="NZ_JACHVA010000038.1"/>
</dbReference>